<organism evidence="4 5">
    <name type="scientific">Staurois parvus</name>
    <dbReference type="NCBI Taxonomy" id="386267"/>
    <lineage>
        <taxon>Eukaryota</taxon>
        <taxon>Metazoa</taxon>
        <taxon>Chordata</taxon>
        <taxon>Craniata</taxon>
        <taxon>Vertebrata</taxon>
        <taxon>Euteleostomi</taxon>
        <taxon>Amphibia</taxon>
        <taxon>Batrachia</taxon>
        <taxon>Anura</taxon>
        <taxon>Neobatrachia</taxon>
        <taxon>Ranoidea</taxon>
        <taxon>Ranidae</taxon>
        <taxon>Staurois</taxon>
    </lineage>
</organism>
<sequence>MDQIFKHLTILGLICITRVVADDCAPYIDSDFAIHQGQTCILSFCAGSCTNRYCNIIPGTQLDQSQFLCILNNLYFVIGAGIILFLLIVASIISCICKSLCLCCRLCEQQPQTVRRSLTTSMSVTNIVPQQPLVTMPALPDINLCQVILCILSSLTRLIFPHHIQVQITSLMWIHH</sequence>
<evidence type="ECO:0000313" key="4">
    <source>
        <dbReference type="EMBL" id="CAI9615746.1"/>
    </source>
</evidence>
<keyword evidence="5" id="KW-1185">Reference proteome</keyword>
<dbReference type="EMBL" id="CATNWA010019923">
    <property type="protein sequence ID" value="CAI9615746.1"/>
    <property type="molecule type" value="Genomic_DNA"/>
</dbReference>
<feature type="non-terminal residue" evidence="4">
    <location>
        <position position="176"/>
    </location>
</feature>
<keyword evidence="1" id="KW-0472">Membrane</keyword>
<comment type="caution">
    <text evidence="4">The sequence shown here is derived from an EMBL/GenBank/DDBJ whole genome shotgun (WGS) entry which is preliminary data.</text>
</comment>
<feature type="domain" description="Shisa N-terminal" evidence="3">
    <location>
        <begin position="22"/>
        <end position="66"/>
    </location>
</feature>
<protein>
    <recommendedName>
        <fullName evidence="3">Shisa N-terminal domain-containing protein</fullName>
    </recommendedName>
</protein>
<proteinExistence type="predicted"/>
<evidence type="ECO:0000256" key="1">
    <source>
        <dbReference type="SAM" id="Phobius"/>
    </source>
</evidence>
<dbReference type="InterPro" id="IPR053891">
    <property type="entry name" value="Shisa_N"/>
</dbReference>
<feature type="signal peptide" evidence="2">
    <location>
        <begin position="1"/>
        <end position="21"/>
    </location>
</feature>
<name>A0ABN9H1Y1_9NEOB</name>
<dbReference type="Pfam" id="PF13908">
    <property type="entry name" value="Shisa_N"/>
    <property type="match status" value="1"/>
</dbReference>
<evidence type="ECO:0000256" key="2">
    <source>
        <dbReference type="SAM" id="SignalP"/>
    </source>
</evidence>
<keyword evidence="1" id="KW-1133">Transmembrane helix</keyword>
<keyword evidence="1" id="KW-0812">Transmembrane</keyword>
<evidence type="ECO:0000259" key="3">
    <source>
        <dbReference type="Pfam" id="PF13908"/>
    </source>
</evidence>
<feature type="transmembrane region" description="Helical" evidence="1">
    <location>
        <begin position="74"/>
        <end position="96"/>
    </location>
</feature>
<evidence type="ECO:0000313" key="5">
    <source>
        <dbReference type="Proteomes" id="UP001162483"/>
    </source>
</evidence>
<keyword evidence="2" id="KW-0732">Signal</keyword>
<dbReference type="Proteomes" id="UP001162483">
    <property type="component" value="Unassembled WGS sequence"/>
</dbReference>
<feature type="chain" id="PRO_5047199745" description="Shisa N-terminal domain-containing protein" evidence="2">
    <location>
        <begin position="22"/>
        <end position="176"/>
    </location>
</feature>
<accession>A0ABN9H1Y1</accession>
<gene>
    <name evidence="4" type="ORF">SPARVUS_LOCUS15285657</name>
</gene>
<reference evidence="4" key="1">
    <citation type="submission" date="2023-05" db="EMBL/GenBank/DDBJ databases">
        <authorList>
            <person name="Stuckert A."/>
        </authorList>
    </citation>
    <scope>NUCLEOTIDE SEQUENCE</scope>
</reference>